<gene>
    <name evidence="1" type="ORF">QVD17_12386</name>
</gene>
<evidence type="ECO:0000313" key="2">
    <source>
        <dbReference type="Proteomes" id="UP001229421"/>
    </source>
</evidence>
<reference evidence="1" key="1">
    <citation type="journal article" date="2023" name="bioRxiv">
        <title>Improved chromosome-level genome assembly for marigold (Tagetes erecta).</title>
        <authorList>
            <person name="Jiang F."/>
            <person name="Yuan L."/>
            <person name="Wang S."/>
            <person name="Wang H."/>
            <person name="Xu D."/>
            <person name="Wang A."/>
            <person name="Fan W."/>
        </authorList>
    </citation>
    <scope>NUCLEOTIDE SEQUENCE</scope>
    <source>
        <strain evidence="1">WSJ</strain>
        <tissue evidence="1">Leaf</tissue>
    </source>
</reference>
<dbReference type="Proteomes" id="UP001229421">
    <property type="component" value="Unassembled WGS sequence"/>
</dbReference>
<sequence length="72" mass="8197">MSSASSSTSSCKKNTKRFKVDIEGNVYRNHDLIAFQRVAGRRSVRMGQEFYGCTLWPVRAYSSFESLKGNRV</sequence>
<dbReference type="EMBL" id="JAUHHV010000003">
    <property type="protein sequence ID" value="KAK1429989.1"/>
    <property type="molecule type" value="Genomic_DNA"/>
</dbReference>
<keyword evidence="2" id="KW-1185">Reference proteome</keyword>
<proteinExistence type="predicted"/>
<protein>
    <submittedName>
        <fullName evidence="1">Uncharacterized protein</fullName>
    </submittedName>
</protein>
<accession>A0AAD8KUU2</accession>
<name>A0AAD8KUU2_TARER</name>
<evidence type="ECO:0000313" key="1">
    <source>
        <dbReference type="EMBL" id="KAK1429989.1"/>
    </source>
</evidence>
<organism evidence="1 2">
    <name type="scientific">Tagetes erecta</name>
    <name type="common">African marigold</name>
    <dbReference type="NCBI Taxonomy" id="13708"/>
    <lineage>
        <taxon>Eukaryota</taxon>
        <taxon>Viridiplantae</taxon>
        <taxon>Streptophyta</taxon>
        <taxon>Embryophyta</taxon>
        <taxon>Tracheophyta</taxon>
        <taxon>Spermatophyta</taxon>
        <taxon>Magnoliopsida</taxon>
        <taxon>eudicotyledons</taxon>
        <taxon>Gunneridae</taxon>
        <taxon>Pentapetalae</taxon>
        <taxon>asterids</taxon>
        <taxon>campanulids</taxon>
        <taxon>Asterales</taxon>
        <taxon>Asteraceae</taxon>
        <taxon>Asteroideae</taxon>
        <taxon>Heliantheae alliance</taxon>
        <taxon>Tageteae</taxon>
        <taxon>Tagetes</taxon>
    </lineage>
</organism>
<dbReference type="AlphaFoldDB" id="A0AAD8KUU2"/>
<comment type="caution">
    <text evidence="1">The sequence shown here is derived from an EMBL/GenBank/DDBJ whole genome shotgun (WGS) entry which is preliminary data.</text>
</comment>